<dbReference type="PANTHER" id="PTHR23407">
    <property type="entry name" value="ATPASE INHIBITOR/5-FORMYLTETRAHYDROFOLATE CYCLO-LIGASE"/>
    <property type="match status" value="1"/>
</dbReference>
<dbReference type="Gene3D" id="3.40.50.10420">
    <property type="entry name" value="NagB/RpiA/CoA transferase-like"/>
    <property type="match status" value="1"/>
</dbReference>
<accession>A0A2W7NW09</accession>
<dbReference type="PIRSF" id="PIRSF006806">
    <property type="entry name" value="FTHF_cligase"/>
    <property type="match status" value="1"/>
</dbReference>
<dbReference type="OrthoDB" id="9801938at2"/>
<dbReference type="GO" id="GO:0005524">
    <property type="term" value="F:ATP binding"/>
    <property type="evidence" value="ECO:0007669"/>
    <property type="project" value="UniProtKB-KW"/>
</dbReference>
<evidence type="ECO:0000256" key="4">
    <source>
        <dbReference type="PIRSR" id="PIRSR006806-1"/>
    </source>
</evidence>
<gene>
    <name evidence="6" type="ORF">LX69_00219</name>
</gene>
<keyword evidence="7" id="KW-1185">Reference proteome</keyword>
<reference evidence="6 7" key="1">
    <citation type="submission" date="2018-06" db="EMBL/GenBank/DDBJ databases">
        <title>Genomic Encyclopedia of Archaeal and Bacterial Type Strains, Phase II (KMG-II): from individual species to whole genera.</title>
        <authorList>
            <person name="Goeker M."/>
        </authorList>
    </citation>
    <scope>NUCLEOTIDE SEQUENCE [LARGE SCALE GENOMIC DNA]</scope>
    <source>
        <strain evidence="6 7">DSM 6779</strain>
    </source>
</reference>
<name>A0A2W7NW09_9BACT</name>
<dbReference type="EC" id="6.3.3.2" evidence="5"/>
<comment type="similarity">
    <text evidence="1 5">Belongs to the 5-formyltetrahydrofolate cyclo-ligase family.</text>
</comment>
<dbReference type="AlphaFoldDB" id="A0A2W7NW09"/>
<evidence type="ECO:0000256" key="1">
    <source>
        <dbReference type="ARBA" id="ARBA00010638"/>
    </source>
</evidence>
<feature type="binding site" evidence="4">
    <location>
        <begin position="6"/>
        <end position="10"/>
    </location>
    <ligand>
        <name>ATP</name>
        <dbReference type="ChEBI" id="CHEBI:30616"/>
    </ligand>
</feature>
<organism evidence="6 7">
    <name type="scientific">Breznakibacter xylanolyticus</name>
    <dbReference type="NCBI Taxonomy" id="990"/>
    <lineage>
        <taxon>Bacteria</taxon>
        <taxon>Pseudomonadati</taxon>
        <taxon>Bacteroidota</taxon>
        <taxon>Bacteroidia</taxon>
        <taxon>Marinilabiliales</taxon>
        <taxon>Marinilabiliaceae</taxon>
        <taxon>Breznakibacter</taxon>
    </lineage>
</organism>
<evidence type="ECO:0000313" key="6">
    <source>
        <dbReference type="EMBL" id="PZX20794.1"/>
    </source>
</evidence>
<evidence type="ECO:0000256" key="2">
    <source>
        <dbReference type="ARBA" id="ARBA00022741"/>
    </source>
</evidence>
<keyword evidence="2 4" id="KW-0547">Nucleotide-binding</keyword>
<dbReference type="NCBIfam" id="TIGR02727">
    <property type="entry name" value="MTHFS_bact"/>
    <property type="match status" value="1"/>
</dbReference>
<dbReference type="InterPro" id="IPR024185">
    <property type="entry name" value="FTHF_cligase-like_sf"/>
</dbReference>
<dbReference type="PANTHER" id="PTHR23407:SF1">
    <property type="entry name" value="5-FORMYLTETRAHYDROFOLATE CYCLO-LIGASE"/>
    <property type="match status" value="1"/>
</dbReference>
<evidence type="ECO:0000313" key="7">
    <source>
        <dbReference type="Proteomes" id="UP000249239"/>
    </source>
</evidence>
<evidence type="ECO:0000256" key="3">
    <source>
        <dbReference type="ARBA" id="ARBA00022840"/>
    </source>
</evidence>
<dbReference type="InterPro" id="IPR002698">
    <property type="entry name" value="FTHF_cligase"/>
</dbReference>
<dbReference type="Proteomes" id="UP000249239">
    <property type="component" value="Unassembled WGS sequence"/>
</dbReference>
<feature type="binding site" evidence="4">
    <location>
        <begin position="132"/>
        <end position="140"/>
    </location>
    <ligand>
        <name>ATP</name>
        <dbReference type="ChEBI" id="CHEBI:30616"/>
    </ligand>
</feature>
<dbReference type="EMBL" id="QKZK01000001">
    <property type="protein sequence ID" value="PZX20794.1"/>
    <property type="molecule type" value="Genomic_DNA"/>
</dbReference>
<keyword evidence="5" id="KW-0460">Magnesium</keyword>
<dbReference type="GO" id="GO:0035999">
    <property type="term" value="P:tetrahydrofolate interconversion"/>
    <property type="evidence" value="ECO:0007669"/>
    <property type="project" value="TreeGrafter"/>
</dbReference>
<comment type="catalytic activity">
    <reaction evidence="5">
        <text>(6S)-5-formyl-5,6,7,8-tetrahydrofolate + ATP = (6R)-5,10-methenyltetrahydrofolate + ADP + phosphate</text>
        <dbReference type="Rhea" id="RHEA:10488"/>
        <dbReference type="ChEBI" id="CHEBI:30616"/>
        <dbReference type="ChEBI" id="CHEBI:43474"/>
        <dbReference type="ChEBI" id="CHEBI:57455"/>
        <dbReference type="ChEBI" id="CHEBI:57457"/>
        <dbReference type="ChEBI" id="CHEBI:456216"/>
        <dbReference type="EC" id="6.3.3.2"/>
    </reaction>
</comment>
<protein>
    <recommendedName>
        <fullName evidence="5">5-formyltetrahydrofolate cyclo-ligase</fullName>
        <ecNumber evidence="5">6.3.3.2</ecNumber>
    </recommendedName>
</protein>
<proteinExistence type="inferred from homology"/>
<sequence length="180" mass="20924">MMMPDKYSVRKEVRERLQLISKDDRLRKSQAIFETLEQSDDFRNARHVLLYWALPDEVMTHPLVQKWALYKTVYLPVMVGDDLQIRQYHLDDDLRPDARFGVGEPTNGFVPDDELIDLVVVPGRAFDGKGNRLGRGKGYYDRLLARLVNARKIGICFKEQLYDSIPVDDHDVLMDRVISS</sequence>
<dbReference type="Pfam" id="PF01812">
    <property type="entry name" value="5-FTHF_cyc-lig"/>
    <property type="match status" value="1"/>
</dbReference>
<dbReference type="GO" id="GO:0030272">
    <property type="term" value="F:5-formyltetrahydrofolate cyclo-ligase activity"/>
    <property type="evidence" value="ECO:0007669"/>
    <property type="project" value="UniProtKB-EC"/>
</dbReference>
<keyword evidence="5" id="KW-0479">Metal-binding</keyword>
<comment type="caution">
    <text evidence="6">The sequence shown here is derived from an EMBL/GenBank/DDBJ whole genome shotgun (WGS) entry which is preliminary data.</text>
</comment>
<comment type="cofactor">
    <cofactor evidence="5">
        <name>Mg(2+)</name>
        <dbReference type="ChEBI" id="CHEBI:18420"/>
    </cofactor>
</comment>
<feature type="binding site" evidence="4">
    <location>
        <position position="57"/>
    </location>
    <ligand>
        <name>substrate</name>
    </ligand>
</feature>
<dbReference type="InterPro" id="IPR037171">
    <property type="entry name" value="NagB/RpiA_transferase-like"/>
</dbReference>
<dbReference type="GO" id="GO:0009396">
    <property type="term" value="P:folic acid-containing compound biosynthetic process"/>
    <property type="evidence" value="ECO:0007669"/>
    <property type="project" value="TreeGrafter"/>
</dbReference>
<keyword evidence="3 4" id="KW-0067">ATP-binding</keyword>
<keyword evidence="6" id="KW-0436">Ligase</keyword>
<dbReference type="SUPFAM" id="SSF100950">
    <property type="entry name" value="NagB/RpiA/CoA transferase-like"/>
    <property type="match status" value="1"/>
</dbReference>
<evidence type="ECO:0000256" key="5">
    <source>
        <dbReference type="RuleBase" id="RU361279"/>
    </source>
</evidence>
<dbReference type="GO" id="GO:0046872">
    <property type="term" value="F:metal ion binding"/>
    <property type="evidence" value="ECO:0007669"/>
    <property type="project" value="UniProtKB-KW"/>
</dbReference>